<evidence type="ECO:0000313" key="1">
    <source>
        <dbReference type="EMBL" id="GAI55265.1"/>
    </source>
</evidence>
<sequence length="197" mass="19679">TDISGITDTDTDSDVTVAATSGIGSTAFNTTAAGSSSADTTLTITVPDVNAEDKIGAGATVQVVVSGVVNPSAPGDYTLVVSTTNEDAVESAAYTITPPTIPPVPGIVEVYNPAGILMAQFTGATAIADAIAAAGEGYTIKVGPGHYTENVDVNKGLTIQSQNGADSPIVQAANPNDNVFTITAVCCSSKCARPAER</sequence>
<dbReference type="InterPro" id="IPR012334">
    <property type="entry name" value="Pectin_lyas_fold"/>
</dbReference>
<dbReference type="AlphaFoldDB" id="X1QWK2"/>
<dbReference type="EMBL" id="BARV01035234">
    <property type="protein sequence ID" value="GAI55265.1"/>
    <property type="molecule type" value="Genomic_DNA"/>
</dbReference>
<protein>
    <submittedName>
        <fullName evidence="1">Uncharacterized protein</fullName>
    </submittedName>
</protein>
<dbReference type="SUPFAM" id="SSF51126">
    <property type="entry name" value="Pectin lyase-like"/>
    <property type="match status" value="1"/>
</dbReference>
<dbReference type="Gene3D" id="2.160.20.10">
    <property type="entry name" value="Single-stranded right-handed beta-helix, Pectin lyase-like"/>
    <property type="match status" value="1"/>
</dbReference>
<proteinExistence type="predicted"/>
<dbReference type="InterPro" id="IPR011050">
    <property type="entry name" value="Pectin_lyase_fold/virulence"/>
</dbReference>
<organism evidence="1">
    <name type="scientific">marine sediment metagenome</name>
    <dbReference type="NCBI Taxonomy" id="412755"/>
    <lineage>
        <taxon>unclassified sequences</taxon>
        <taxon>metagenomes</taxon>
        <taxon>ecological metagenomes</taxon>
    </lineage>
</organism>
<reference evidence="1" key="1">
    <citation type="journal article" date="2014" name="Front. Microbiol.">
        <title>High frequency of phylogenetically diverse reductive dehalogenase-homologous genes in deep subseafloor sedimentary metagenomes.</title>
        <authorList>
            <person name="Kawai M."/>
            <person name="Futagami T."/>
            <person name="Toyoda A."/>
            <person name="Takaki Y."/>
            <person name="Nishi S."/>
            <person name="Hori S."/>
            <person name="Arai W."/>
            <person name="Tsubouchi T."/>
            <person name="Morono Y."/>
            <person name="Uchiyama I."/>
            <person name="Ito T."/>
            <person name="Fujiyama A."/>
            <person name="Inagaki F."/>
            <person name="Takami H."/>
        </authorList>
    </citation>
    <scope>NUCLEOTIDE SEQUENCE</scope>
    <source>
        <strain evidence="1">Expedition CK06-06</strain>
    </source>
</reference>
<gene>
    <name evidence="1" type="ORF">S06H3_55024</name>
</gene>
<feature type="non-terminal residue" evidence="1">
    <location>
        <position position="1"/>
    </location>
</feature>
<accession>X1QWK2</accession>
<name>X1QWK2_9ZZZZ</name>
<comment type="caution">
    <text evidence="1">The sequence shown here is derived from an EMBL/GenBank/DDBJ whole genome shotgun (WGS) entry which is preliminary data.</text>
</comment>